<feature type="transmembrane region" description="Helical" evidence="5">
    <location>
        <begin position="204"/>
        <end position="222"/>
    </location>
</feature>
<proteinExistence type="inferred from homology"/>
<dbReference type="InterPro" id="IPR025966">
    <property type="entry name" value="OppC_N"/>
</dbReference>
<comment type="similarity">
    <text evidence="5">Belongs to the binding-protein-dependent transport system permease family.</text>
</comment>
<name>A0A3D8J7D6_9HELI</name>
<gene>
    <name evidence="7" type="ORF">CQA57_06345</name>
</gene>
<comment type="caution">
    <text evidence="7">The sequence shown here is derived from an EMBL/GenBank/DDBJ whole genome shotgun (WGS) entry which is preliminary data.</text>
</comment>
<dbReference type="GO" id="GO:0055085">
    <property type="term" value="P:transmembrane transport"/>
    <property type="evidence" value="ECO:0007669"/>
    <property type="project" value="InterPro"/>
</dbReference>
<evidence type="ECO:0000313" key="7">
    <source>
        <dbReference type="EMBL" id="RDU72804.1"/>
    </source>
</evidence>
<dbReference type="PROSITE" id="PS50928">
    <property type="entry name" value="ABC_TM1"/>
    <property type="match status" value="1"/>
</dbReference>
<dbReference type="Pfam" id="PF12911">
    <property type="entry name" value="OppC_N"/>
    <property type="match status" value="1"/>
</dbReference>
<evidence type="ECO:0000256" key="3">
    <source>
        <dbReference type="ARBA" id="ARBA00022989"/>
    </source>
</evidence>
<dbReference type="PANTHER" id="PTHR30325">
    <property type="entry name" value="MEMBRANE COMPONENT OF ABC TRANSPORTER"/>
    <property type="match status" value="1"/>
</dbReference>
<keyword evidence="8" id="KW-1185">Reference proteome</keyword>
<keyword evidence="4 5" id="KW-0472">Membrane</keyword>
<evidence type="ECO:0000256" key="1">
    <source>
        <dbReference type="ARBA" id="ARBA00004651"/>
    </source>
</evidence>
<evidence type="ECO:0000313" key="8">
    <source>
        <dbReference type="Proteomes" id="UP000256695"/>
    </source>
</evidence>
<evidence type="ECO:0000256" key="2">
    <source>
        <dbReference type="ARBA" id="ARBA00022692"/>
    </source>
</evidence>
<protein>
    <submittedName>
        <fullName evidence="7">ABC transporter permease</fullName>
    </submittedName>
</protein>
<dbReference type="AlphaFoldDB" id="A0A3D8J7D6"/>
<evidence type="ECO:0000256" key="4">
    <source>
        <dbReference type="ARBA" id="ARBA00023136"/>
    </source>
</evidence>
<dbReference type="Pfam" id="PF00528">
    <property type="entry name" value="BPD_transp_1"/>
    <property type="match status" value="1"/>
</dbReference>
<feature type="transmembrane region" description="Helical" evidence="5">
    <location>
        <begin position="180"/>
        <end position="198"/>
    </location>
</feature>
<dbReference type="SUPFAM" id="SSF161098">
    <property type="entry name" value="MetI-like"/>
    <property type="match status" value="1"/>
</dbReference>
<dbReference type="InterPro" id="IPR035906">
    <property type="entry name" value="MetI-like_sf"/>
</dbReference>
<dbReference type="GO" id="GO:0005886">
    <property type="term" value="C:plasma membrane"/>
    <property type="evidence" value="ECO:0007669"/>
    <property type="project" value="UniProtKB-SubCell"/>
</dbReference>
<dbReference type="Gene3D" id="1.10.3720.10">
    <property type="entry name" value="MetI-like"/>
    <property type="match status" value="1"/>
</dbReference>
<dbReference type="Proteomes" id="UP000256695">
    <property type="component" value="Unassembled WGS sequence"/>
</dbReference>
<evidence type="ECO:0000256" key="5">
    <source>
        <dbReference type="RuleBase" id="RU363032"/>
    </source>
</evidence>
<dbReference type="InterPro" id="IPR000515">
    <property type="entry name" value="MetI-like"/>
</dbReference>
<dbReference type="GO" id="GO:0042884">
    <property type="term" value="P:microcin transport"/>
    <property type="evidence" value="ECO:0007669"/>
    <property type="project" value="TreeGrafter"/>
</dbReference>
<feature type="transmembrane region" description="Helical" evidence="5">
    <location>
        <begin position="308"/>
        <end position="328"/>
    </location>
</feature>
<dbReference type="PANTHER" id="PTHR30325:SF0">
    <property type="entry name" value="INNER MEMBRANE ABC TRANSPORTER PERMEASE PROTEIN YEJE"/>
    <property type="match status" value="1"/>
</dbReference>
<sequence length="346" mass="39292">MTAKKGSYLSSFWKNFKSNKRAYYSFCILLFLFFISTFAPFIANDKPLVIYKDSKIYFPIIKKYAEKDFGGFFKTEARYHSDFMKKSLQKAFVVWPLIPYSYDSIIWDLSQPAPTKPTLKHILGTDDQARDVLARLIYAYRISLWFGICLCFFSVIIGVSVGAFQGFYGGRVDLWGQRVVEIWSGIPLLFLMMILSSFVDPNFWWILGIVLLFSWMGIVGVVRAEFLRGRNMDYIKIAKTLGASDITIIFKHLLPNAMVATLTYIPFIITGSIATLMSLDFLGFGMPVGSASLGELLQQGKNNLSTPHLSIIAFFAIALLLSILVFIGEGIRDAINPKNHYRIKKK</sequence>
<keyword evidence="5" id="KW-0813">Transport</keyword>
<dbReference type="RefSeq" id="WP_115579395.1">
    <property type="nucleotide sequence ID" value="NZ_NXLX01000016.1"/>
</dbReference>
<reference evidence="7 8" key="1">
    <citation type="submission" date="2018-04" db="EMBL/GenBank/DDBJ databases">
        <title>Novel Campyloabacter and Helicobacter Species and Strains.</title>
        <authorList>
            <person name="Mannion A.J."/>
            <person name="Shen Z."/>
            <person name="Fox J.G."/>
        </authorList>
    </citation>
    <scope>NUCLEOTIDE SEQUENCE [LARGE SCALE GENOMIC DNA]</scope>
    <source>
        <strain evidence="7 8">MIT 04-9362</strain>
    </source>
</reference>
<comment type="subcellular location">
    <subcellularLocation>
        <location evidence="1 5">Cell membrane</location>
        <topology evidence="1 5">Multi-pass membrane protein</topology>
    </subcellularLocation>
</comment>
<keyword evidence="2 5" id="KW-0812">Transmembrane</keyword>
<dbReference type="OrthoDB" id="9783218at2"/>
<dbReference type="EMBL" id="NXLX01000016">
    <property type="protein sequence ID" value="RDU72804.1"/>
    <property type="molecule type" value="Genomic_DNA"/>
</dbReference>
<feature type="transmembrane region" description="Helical" evidence="5">
    <location>
        <begin position="21"/>
        <end position="43"/>
    </location>
</feature>
<keyword evidence="3 5" id="KW-1133">Transmembrane helix</keyword>
<feature type="transmembrane region" description="Helical" evidence="5">
    <location>
        <begin position="142"/>
        <end position="168"/>
    </location>
</feature>
<feature type="transmembrane region" description="Helical" evidence="5">
    <location>
        <begin position="264"/>
        <end position="288"/>
    </location>
</feature>
<accession>A0A3D8J7D6</accession>
<feature type="domain" description="ABC transmembrane type-1" evidence="6">
    <location>
        <begin position="140"/>
        <end position="332"/>
    </location>
</feature>
<dbReference type="CDD" id="cd06261">
    <property type="entry name" value="TM_PBP2"/>
    <property type="match status" value="1"/>
</dbReference>
<organism evidence="7 8">
    <name type="scientific">Helicobacter anseris</name>
    <dbReference type="NCBI Taxonomy" id="375926"/>
    <lineage>
        <taxon>Bacteria</taxon>
        <taxon>Pseudomonadati</taxon>
        <taxon>Campylobacterota</taxon>
        <taxon>Epsilonproteobacteria</taxon>
        <taxon>Campylobacterales</taxon>
        <taxon>Helicobacteraceae</taxon>
        <taxon>Helicobacter</taxon>
    </lineage>
</organism>
<evidence type="ECO:0000259" key="6">
    <source>
        <dbReference type="PROSITE" id="PS50928"/>
    </source>
</evidence>